<dbReference type="EMBL" id="BAWO01000090">
    <property type="protein sequence ID" value="GAJ41719.1"/>
    <property type="molecule type" value="Genomic_DNA"/>
</dbReference>
<evidence type="ECO:0000313" key="6">
    <source>
        <dbReference type="EMBL" id="GAJ41719.1"/>
    </source>
</evidence>
<dbReference type="GO" id="GO:0016052">
    <property type="term" value="P:carbohydrate catabolic process"/>
    <property type="evidence" value="ECO:0007669"/>
    <property type="project" value="TreeGrafter"/>
</dbReference>
<dbReference type="GO" id="GO:0005829">
    <property type="term" value="C:cytosol"/>
    <property type="evidence" value="ECO:0007669"/>
    <property type="project" value="TreeGrafter"/>
</dbReference>
<proteinExistence type="inferred from homology"/>
<evidence type="ECO:0000256" key="5">
    <source>
        <dbReference type="RuleBase" id="RU003690"/>
    </source>
</evidence>
<dbReference type="PANTHER" id="PTHR10353">
    <property type="entry name" value="GLYCOSYL HYDROLASE"/>
    <property type="match status" value="1"/>
</dbReference>
<accession>A0A023DKB8</accession>
<dbReference type="PROSITE" id="PS00572">
    <property type="entry name" value="GLYCOSYL_HYDROL_F1_1"/>
    <property type="match status" value="1"/>
</dbReference>
<protein>
    <submittedName>
        <fullName evidence="6">Putative beta-glucosidase</fullName>
    </submittedName>
</protein>
<sequence length="478" mass="56354">MESQKTLARDEKTNKKVKYEFPKDFWWGSASSAPQMEGASREDGKGMSIWDYWYEKEPERFFNGIGPDIATDFYHRYKEDVRMMKEIGHNSFRTSISWSRLIPNGVGKINSKAVDFYNDMIDELIANGIEPFINLFHFDMPLELQKIGGWENREVVDAYVEYAKTCFELFGDKVKIWFTYNEPIVPAEAGYLYGVHYPNIVDFKRAIQVAYNTIVAQAKAIKVFKELQIKNGKIGVILNLSPVYPRSNHPADVKAAKIADLFFNRSFLDPSVKGKFPRELVDLLREYNLLPYTEEEDKELIRDNKVDILGVNYYQPKRVKAKEHLPNPYSPIMPEWFFDYYEMPGRRMNIYRGWEIYEKGIYDLLKRLKDEYGNITCFVSENGMGVQDEERFLQNGIIQDDYRIEFIKGHLKWIHKAIMEGCNVKGYHLWTFIDNWSWTNAYKNRYGFISLDLKTRNRTMKKSAYWMKEVSKNNGFND</sequence>
<dbReference type="AlphaFoldDB" id="A0A023DKB8"/>
<dbReference type="PANTHER" id="PTHR10353:SF139">
    <property type="entry name" value="6-PHOSPHO-BETA-GLUCOSIDASE GMUD"/>
    <property type="match status" value="1"/>
</dbReference>
<evidence type="ECO:0000256" key="1">
    <source>
        <dbReference type="ARBA" id="ARBA00010838"/>
    </source>
</evidence>
<keyword evidence="3" id="KW-0326">Glycosidase</keyword>
<reference evidence="6 7" key="1">
    <citation type="submission" date="2014-04" db="EMBL/GenBank/DDBJ databases">
        <title>Whole genome shotgun sequence of Geobacillus caldoxylosilyticus NBRC 107762.</title>
        <authorList>
            <person name="Hosoyama A."/>
            <person name="Hosoyama Y."/>
            <person name="Katano-Makiyama Y."/>
            <person name="Tsuchikane K."/>
            <person name="Ohji S."/>
            <person name="Ichikawa N."/>
            <person name="Yamazoe A."/>
            <person name="Fujita N."/>
        </authorList>
    </citation>
    <scope>NUCLEOTIDE SEQUENCE [LARGE SCALE GENOMIC DNA]</scope>
    <source>
        <strain evidence="6 7">NBRC 107762</strain>
    </source>
</reference>
<evidence type="ECO:0000313" key="7">
    <source>
        <dbReference type="Proteomes" id="UP000023561"/>
    </source>
</evidence>
<evidence type="ECO:0000256" key="3">
    <source>
        <dbReference type="ARBA" id="ARBA00023295"/>
    </source>
</evidence>
<dbReference type="FunFam" id="3.20.20.80:FF:000004">
    <property type="entry name" value="Beta-glucosidase 6-phospho-beta-glucosidase"/>
    <property type="match status" value="1"/>
</dbReference>
<dbReference type="Proteomes" id="UP000023561">
    <property type="component" value="Unassembled WGS sequence"/>
</dbReference>
<dbReference type="GO" id="GO:0008422">
    <property type="term" value="F:beta-glucosidase activity"/>
    <property type="evidence" value="ECO:0007669"/>
    <property type="project" value="TreeGrafter"/>
</dbReference>
<name>A0A023DKB8_9BACL</name>
<dbReference type="SUPFAM" id="SSF51445">
    <property type="entry name" value="(Trans)glycosidases"/>
    <property type="match status" value="1"/>
</dbReference>
<gene>
    <name evidence="6" type="ORF">GCA01S_090_00110</name>
</gene>
<keyword evidence="2" id="KW-0378">Hydrolase</keyword>
<dbReference type="PRINTS" id="PR00131">
    <property type="entry name" value="GLHYDRLASE1"/>
</dbReference>
<keyword evidence="7" id="KW-1185">Reference proteome</keyword>
<dbReference type="InterPro" id="IPR017853">
    <property type="entry name" value="GH"/>
</dbReference>
<dbReference type="Pfam" id="PF00232">
    <property type="entry name" value="Glyco_hydro_1"/>
    <property type="match status" value="1"/>
</dbReference>
<dbReference type="InterPro" id="IPR018120">
    <property type="entry name" value="Glyco_hydro_1_AS"/>
</dbReference>
<feature type="active site" description="Nucleophile" evidence="4">
    <location>
        <position position="381"/>
    </location>
</feature>
<comment type="similarity">
    <text evidence="1 5">Belongs to the glycosyl hydrolase 1 family.</text>
</comment>
<evidence type="ECO:0000256" key="2">
    <source>
        <dbReference type="ARBA" id="ARBA00022801"/>
    </source>
</evidence>
<dbReference type="OrthoDB" id="9765195at2"/>
<organism evidence="6 7">
    <name type="scientific">Parageobacillus caldoxylosilyticus NBRC 107762</name>
    <dbReference type="NCBI Taxonomy" id="1220594"/>
    <lineage>
        <taxon>Bacteria</taxon>
        <taxon>Bacillati</taxon>
        <taxon>Bacillota</taxon>
        <taxon>Bacilli</taxon>
        <taxon>Bacillales</taxon>
        <taxon>Anoxybacillaceae</taxon>
        <taxon>Saccharococcus</taxon>
    </lineage>
</organism>
<comment type="caution">
    <text evidence="6">The sequence shown here is derived from an EMBL/GenBank/DDBJ whole genome shotgun (WGS) entry which is preliminary data.</text>
</comment>
<evidence type="ECO:0000256" key="4">
    <source>
        <dbReference type="PROSITE-ProRule" id="PRU10055"/>
    </source>
</evidence>
<dbReference type="RefSeq" id="WP_042412165.1">
    <property type="nucleotide sequence ID" value="NZ_BAWO01000090.1"/>
</dbReference>
<dbReference type="InterPro" id="IPR001360">
    <property type="entry name" value="Glyco_hydro_1"/>
</dbReference>
<dbReference type="Gene3D" id="3.20.20.80">
    <property type="entry name" value="Glycosidases"/>
    <property type="match status" value="1"/>
</dbReference>